<gene>
    <name evidence="2" type="ORF">AVEN_130382_1</name>
</gene>
<proteinExistence type="predicted"/>
<protein>
    <submittedName>
        <fullName evidence="2">Uncharacterized protein</fullName>
    </submittedName>
</protein>
<dbReference type="EMBL" id="BGPR01000070">
    <property type="protein sequence ID" value="GBL90282.1"/>
    <property type="molecule type" value="Genomic_DNA"/>
</dbReference>
<feature type="region of interest" description="Disordered" evidence="1">
    <location>
        <begin position="49"/>
        <end position="82"/>
    </location>
</feature>
<evidence type="ECO:0000256" key="1">
    <source>
        <dbReference type="SAM" id="MobiDB-lite"/>
    </source>
</evidence>
<dbReference type="OrthoDB" id="10336308at2759"/>
<evidence type="ECO:0000313" key="3">
    <source>
        <dbReference type="Proteomes" id="UP000499080"/>
    </source>
</evidence>
<reference evidence="2 3" key="1">
    <citation type="journal article" date="2019" name="Sci. Rep.">
        <title>Orb-weaving spider Araneus ventricosus genome elucidates the spidroin gene catalogue.</title>
        <authorList>
            <person name="Kono N."/>
            <person name="Nakamura H."/>
            <person name="Ohtoshi R."/>
            <person name="Moran D.A.P."/>
            <person name="Shinohara A."/>
            <person name="Yoshida Y."/>
            <person name="Fujiwara M."/>
            <person name="Mori M."/>
            <person name="Tomita M."/>
            <person name="Arakawa K."/>
        </authorList>
    </citation>
    <scope>NUCLEOTIDE SEQUENCE [LARGE SCALE GENOMIC DNA]</scope>
</reference>
<name>A0A4Y2BD94_ARAVE</name>
<accession>A0A4Y2BD94</accession>
<feature type="compositionally biased region" description="Basic and acidic residues" evidence="1">
    <location>
        <begin position="67"/>
        <end position="82"/>
    </location>
</feature>
<sequence>METRKRAAQSETADSNVIVNTLIQCFREASKGAEESIIKSSSIRLDVTATAHSSRDADIENNVSDTKPSKKENSPSAEEYEKQLDRALEQFVKDTYQLAVAALEKKKSSGGSLEGNSR</sequence>
<evidence type="ECO:0000313" key="2">
    <source>
        <dbReference type="EMBL" id="GBL90282.1"/>
    </source>
</evidence>
<dbReference type="AlphaFoldDB" id="A0A4Y2BD94"/>
<keyword evidence="3" id="KW-1185">Reference proteome</keyword>
<comment type="caution">
    <text evidence="2">The sequence shown here is derived from an EMBL/GenBank/DDBJ whole genome shotgun (WGS) entry which is preliminary data.</text>
</comment>
<organism evidence="2 3">
    <name type="scientific">Araneus ventricosus</name>
    <name type="common">Orbweaver spider</name>
    <name type="synonym">Epeira ventricosa</name>
    <dbReference type="NCBI Taxonomy" id="182803"/>
    <lineage>
        <taxon>Eukaryota</taxon>
        <taxon>Metazoa</taxon>
        <taxon>Ecdysozoa</taxon>
        <taxon>Arthropoda</taxon>
        <taxon>Chelicerata</taxon>
        <taxon>Arachnida</taxon>
        <taxon>Araneae</taxon>
        <taxon>Araneomorphae</taxon>
        <taxon>Entelegynae</taxon>
        <taxon>Araneoidea</taxon>
        <taxon>Araneidae</taxon>
        <taxon>Araneus</taxon>
    </lineage>
</organism>
<dbReference type="Proteomes" id="UP000499080">
    <property type="component" value="Unassembled WGS sequence"/>
</dbReference>